<dbReference type="AlphaFoldDB" id="A0A0R2HCY4"/>
<keyword evidence="1" id="KW-0472">Membrane</keyword>
<comment type="caution">
    <text evidence="2">The sequence shown here is derived from an EMBL/GenBank/DDBJ whole genome shotgun (WGS) entry which is preliminary data.</text>
</comment>
<keyword evidence="1" id="KW-1133">Transmembrane helix</keyword>
<evidence type="ECO:0000313" key="2">
    <source>
        <dbReference type="EMBL" id="KRN47514.1"/>
    </source>
</evidence>
<keyword evidence="3" id="KW-1185">Reference proteome</keyword>
<keyword evidence="1" id="KW-0812">Transmembrane</keyword>
<feature type="transmembrane region" description="Helical" evidence="1">
    <location>
        <begin position="83"/>
        <end position="101"/>
    </location>
</feature>
<sequence>MKKKRGVNMEKVCPLCGGELKKEYCDHGPFYTCVNEECEYKEDELGKLIKENEREYIYKTPLDDLPPRKRREYMLQMSPHMRVLSVIEAILLLLTIISLFIDSFLFAVISVSLLVIIAIFMARDFLFMKRLLSATKEEQDDYIIDRMNDEFQKEMIKDQYLKSHPSKTDVSSFYIKRKFFFYLLRLKRKGLPYRFMTDPIFSDQIMTKVRKETDMAYKILIQDKKNELNSLYYKRFDLLEELEEKHFKDYGHDVRINFHNGEVRIGDERMKSKDIKKVNMVNNVYDDEIVMQGDEQLAYSYKHGADLTRIPVKMCDHMEIVVETNNKTHHIVLLDHSLAMKSPEYSSYSNDCYNVTGGLRRAMRTPPSDDHSLEESPEVLALDKEMEEKQEELRTLLIEKPVYKVPDCYKMKE</sequence>
<dbReference type="EMBL" id="JQBL01000042">
    <property type="protein sequence ID" value="KRN47514.1"/>
    <property type="molecule type" value="Genomic_DNA"/>
</dbReference>
<evidence type="ECO:0000313" key="3">
    <source>
        <dbReference type="Proteomes" id="UP000051841"/>
    </source>
</evidence>
<dbReference type="PATRIC" id="fig|1410657.5.peg.1570"/>
<accession>A0A0R2HCY4</accession>
<protein>
    <submittedName>
        <fullName evidence="2">Uncharacterized protein</fullName>
    </submittedName>
</protein>
<evidence type="ECO:0000256" key="1">
    <source>
        <dbReference type="SAM" id="Phobius"/>
    </source>
</evidence>
<proteinExistence type="predicted"/>
<organism evidence="2 3">
    <name type="scientific">Kandleria vitulina DSM 20405</name>
    <dbReference type="NCBI Taxonomy" id="1410657"/>
    <lineage>
        <taxon>Bacteria</taxon>
        <taxon>Bacillati</taxon>
        <taxon>Bacillota</taxon>
        <taxon>Erysipelotrichia</taxon>
        <taxon>Erysipelotrichales</taxon>
        <taxon>Coprobacillaceae</taxon>
        <taxon>Kandleria</taxon>
    </lineage>
</organism>
<feature type="transmembrane region" description="Helical" evidence="1">
    <location>
        <begin position="107"/>
        <end position="126"/>
    </location>
</feature>
<name>A0A0R2HCY4_9FIRM</name>
<dbReference type="Proteomes" id="UP000051841">
    <property type="component" value="Unassembled WGS sequence"/>
</dbReference>
<gene>
    <name evidence="2" type="ORF">IV49_GL001522</name>
</gene>
<reference evidence="2 3" key="1">
    <citation type="journal article" date="2015" name="Genome Announc.">
        <title>Expanding the biotechnology potential of lactobacilli through comparative genomics of 213 strains and associated genera.</title>
        <authorList>
            <person name="Sun Z."/>
            <person name="Harris H.M."/>
            <person name="McCann A."/>
            <person name="Guo C."/>
            <person name="Argimon S."/>
            <person name="Zhang W."/>
            <person name="Yang X."/>
            <person name="Jeffery I.B."/>
            <person name="Cooney J.C."/>
            <person name="Kagawa T.F."/>
            <person name="Liu W."/>
            <person name="Song Y."/>
            <person name="Salvetti E."/>
            <person name="Wrobel A."/>
            <person name="Rasinkangas P."/>
            <person name="Parkhill J."/>
            <person name="Rea M.C."/>
            <person name="O'Sullivan O."/>
            <person name="Ritari J."/>
            <person name="Douillard F.P."/>
            <person name="Paul Ross R."/>
            <person name="Yang R."/>
            <person name="Briner A.E."/>
            <person name="Felis G.E."/>
            <person name="de Vos W.M."/>
            <person name="Barrangou R."/>
            <person name="Klaenhammer T.R."/>
            <person name="Caufield P.W."/>
            <person name="Cui Y."/>
            <person name="Zhang H."/>
            <person name="O'Toole P.W."/>
        </authorList>
    </citation>
    <scope>NUCLEOTIDE SEQUENCE [LARGE SCALE GENOMIC DNA]</scope>
    <source>
        <strain evidence="2 3">DSM 20405</strain>
    </source>
</reference>